<reference evidence="5" key="1">
    <citation type="journal article" date="2019" name="Int. J. Syst. Evol. Microbiol.">
        <title>The Global Catalogue of Microorganisms (GCM) 10K type strain sequencing project: providing services to taxonomists for standard genome sequencing and annotation.</title>
        <authorList>
            <consortium name="The Broad Institute Genomics Platform"/>
            <consortium name="The Broad Institute Genome Sequencing Center for Infectious Disease"/>
            <person name="Wu L."/>
            <person name="Ma J."/>
        </authorList>
    </citation>
    <scope>NUCLEOTIDE SEQUENCE [LARGE SCALE GENOMIC DNA]</scope>
    <source>
        <strain evidence="5">JCM 18409</strain>
    </source>
</reference>
<dbReference type="SUPFAM" id="SSF81606">
    <property type="entry name" value="PP2C-like"/>
    <property type="match status" value="1"/>
</dbReference>
<feature type="compositionally biased region" description="Low complexity" evidence="2">
    <location>
        <begin position="43"/>
        <end position="53"/>
    </location>
</feature>
<evidence type="ECO:0000259" key="3">
    <source>
        <dbReference type="SMART" id="SM00331"/>
    </source>
</evidence>
<accession>A0ABP9IUR4</accession>
<evidence type="ECO:0000256" key="1">
    <source>
        <dbReference type="ARBA" id="ARBA00022801"/>
    </source>
</evidence>
<gene>
    <name evidence="4" type="ORF">GCM10023335_28340</name>
</gene>
<evidence type="ECO:0000256" key="2">
    <source>
        <dbReference type="SAM" id="MobiDB-lite"/>
    </source>
</evidence>
<dbReference type="Gene3D" id="3.60.40.10">
    <property type="entry name" value="PPM-type phosphatase domain"/>
    <property type="match status" value="1"/>
</dbReference>
<protein>
    <submittedName>
        <fullName evidence="4">SpoIIE family protein phosphatase</fullName>
    </submittedName>
</protein>
<dbReference type="Pfam" id="PF13581">
    <property type="entry name" value="HATPase_c_2"/>
    <property type="match status" value="1"/>
</dbReference>
<dbReference type="InterPro" id="IPR036457">
    <property type="entry name" value="PPM-type-like_dom_sf"/>
</dbReference>
<keyword evidence="5" id="KW-1185">Reference proteome</keyword>
<dbReference type="InterPro" id="IPR001932">
    <property type="entry name" value="PPM-type_phosphatase-like_dom"/>
</dbReference>
<dbReference type="EMBL" id="BAABKB010000007">
    <property type="protein sequence ID" value="GAA5009215.1"/>
    <property type="molecule type" value="Genomic_DNA"/>
</dbReference>
<feature type="domain" description="PPM-type phosphatase" evidence="3">
    <location>
        <begin position="333"/>
        <end position="547"/>
    </location>
</feature>
<evidence type="ECO:0000313" key="5">
    <source>
        <dbReference type="Proteomes" id="UP001501759"/>
    </source>
</evidence>
<dbReference type="Gene3D" id="3.30.565.10">
    <property type="entry name" value="Histidine kinase-like ATPase, C-terminal domain"/>
    <property type="match status" value="1"/>
</dbReference>
<dbReference type="InterPro" id="IPR003594">
    <property type="entry name" value="HATPase_dom"/>
</dbReference>
<dbReference type="SMART" id="SM00331">
    <property type="entry name" value="PP2C_SIG"/>
    <property type="match status" value="1"/>
</dbReference>
<dbReference type="RefSeq" id="WP_345647272.1">
    <property type="nucleotide sequence ID" value="NZ_BAABKB010000007.1"/>
</dbReference>
<dbReference type="InterPro" id="IPR052016">
    <property type="entry name" value="Bact_Sigma-Reg"/>
</dbReference>
<dbReference type="SUPFAM" id="SSF55781">
    <property type="entry name" value="GAF domain-like"/>
    <property type="match status" value="1"/>
</dbReference>
<dbReference type="InterPro" id="IPR029016">
    <property type="entry name" value="GAF-like_dom_sf"/>
</dbReference>
<feature type="compositionally biased region" description="Basic and acidic residues" evidence="2">
    <location>
        <begin position="1"/>
        <end position="16"/>
    </location>
</feature>
<keyword evidence="1" id="KW-0378">Hydrolase</keyword>
<dbReference type="CDD" id="cd16936">
    <property type="entry name" value="HATPase_RsbW-like"/>
    <property type="match status" value="1"/>
</dbReference>
<organism evidence="4 5">
    <name type="scientific">Streptomyces siamensis</name>
    <dbReference type="NCBI Taxonomy" id="1274986"/>
    <lineage>
        <taxon>Bacteria</taxon>
        <taxon>Bacillati</taxon>
        <taxon>Actinomycetota</taxon>
        <taxon>Actinomycetes</taxon>
        <taxon>Kitasatosporales</taxon>
        <taxon>Streptomycetaceae</taxon>
        <taxon>Streptomyces</taxon>
    </lineage>
</organism>
<feature type="region of interest" description="Disordered" evidence="2">
    <location>
        <begin position="1"/>
        <end position="114"/>
    </location>
</feature>
<name>A0ABP9IUR4_9ACTN</name>
<dbReference type="Proteomes" id="UP001501759">
    <property type="component" value="Unassembled WGS sequence"/>
</dbReference>
<dbReference type="Gene3D" id="3.30.450.40">
    <property type="match status" value="1"/>
</dbReference>
<proteinExistence type="predicted"/>
<sequence length="690" mass="73636">MTEQHTPRDGSGDAPRRSGAPPTRAEHAGTPEPSPGRWHAEHSSPSSSSLSSSDGKRPASSDTARPSSPDGNRPRPAGAERSAVPGEGGSAARHHTLADAPSHEAVPDGAGPQTDRLRYLDVATRRIARGMDLDETLRELRRAAVPSFADAIFVHLHDPLPVGQEKPAAPVVLQLHSVDRAPDPSGTGSPAPSPPAVRPLHANVAERVHVTVTGRLAELLLAGRPAFGDAPGIGAAVAELLGPVTGEPGALPPGRRLIVAPLHGRHDVMGTVVLLRRPERPAFTSDDLLVASQLATHTAIGVQKAVMYGHEAAVADTLQRTMLPSSLPEPTGVRLASRYLPASRTAQVGGDWYDAIPVTGNRIALVVGDVMGHSMTSAAIMGQLRTTVQTLAGLDLPPDEVLHHLDEQARRLGSDHIATCLYAIYDPISHRLLMANAGHPPAVLLHPDGRTEILRVPPGPPIGVGDVLFESVEMPAPTGATLLLYTDGLVETRDTDVGTGVEALRRRLETTVDGRPALSLELLCDQVLGSLGPAARDDDIALLAARFEGFPPDSVAYWFLDPRPRTAGQARRLARKALHRWGLESLLDTTELMVSEVVTNAVRFASRPISLRLLRTDVLRCEVTDDSPEVPRMRHAAPGDEGGRGLFLVSQLARRWGAARLSTGKVVWFEQPIPRDEQPTPRDPRPTSRD</sequence>
<dbReference type="Pfam" id="PF07228">
    <property type="entry name" value="SpoIIE"/>
    <property type="match status" value="1"/>
</dbReference>
<dbReference type="SUPFAM" id="SSF55874">
    <property type="entry name" value="ATPase domain of HSP90 chaperone/DNA topoisomerase II/histidine kinase"/>
    <property type="match status" value="1"/>
</dbReference>
<comment type="caution">
    <text evidence="4">The sequence shown here is derived from an EMBL/GenBank/DDBJ whole genome shotgun (WGS) entry which is preliminary data.</text>
</comment>
<evidence type="ECO:0000313" key="4">
    <source>
        <dbReference type="EMBL" id="GAA5009215.1"/>
    </source>
</evidence>
<dbReference type="InterPro" id="IPR036890">
    <property type="entry name" value="HATPase_C_sf"/>
</dbReference>
<dbReference type="PANTHER" id="PTHR43156">
    <property type="entry name" value="STAGE II SPORULATION PROTEIN E-RELATED"/>
    <property type="match status" value="1"/>
</dbReference>
<dbReference type="PANTHER" id="PTHR43156:SF2">
    <property type="entry name" value="STAGE II SPORULATION PROTEIN E"/>
    <property type="match status" value="1"/>
</dbReference>
<feature type="compositionally biased region" description="Polar residues" evidence="2">
    <location>
        <begin position="60"/>
        <end position="70"/>
    </location>
</feature>